<name>A0A0V0HT28_SOLCH</name>
<evidence type="ECO:0000313" key="1">
    <source>
        <dbReference type="EMBL" id="JAP23210.1"/>
    </source>
</evidence>
<dbReference type="EMBL" id="GEDG01015720">
    <property type="protein sequence ID" value="JAP23210.1"/>
    <property type="molecule type" value="Transcribed_RNA"/>
</dbReference>
<dbReference type="AlphaFoldDB" id="A0A0V0HT28"/>
<sequence>MSIKLQGLLQWCFSTIILSPSSHKLLMRSTNRQNRLQHTQSPSIHLLQKSRHGLMDLWLIVYRTLEIFYLNPLGKSLIFL</sequence>
<reference evidence="1" key="1">
    <citation type="submission" date="2015-12" db="EMBL/GenBank/DDBJ databases">
        <title>Gene expression during late stages of embryo sac development: a critical building block for successful pollen-pistil interactions.</title>
        <authorList>
            <person name="Liu Y."/>
            <person name="Joly V."/>
            <person name="Sabar M."/>
            <person name="Matton D.P."/>
        </authorList>
    </citation>
    <scope>NUCLEOTIDE SEQUENCE</scope>
</reference>
<proteinExistence type="predicted"/>
<accession>A0A0V0HT28</accession>
<protein>
    <submittedName>
        <fullName evidence="1">Putative ovule protein</fullName>
    </submittedName>
</protein>
<organism evidence="1">
    <name type="scientific">Solanum chacoense</name>
    <name type="common">Chaco potato</name>
    <dbReference type="NCBI Taxonomy" id="4108"/>
    <lineage>
        <taxon>Eukaryota</taxon>
        <taxon>Viridiplantae</taxon>
        <taxon>Streptophyta</taxon>
        <taxon>Embryophyta</taxon>
        <taxon>Tracheophyta</taxon>
        <taxon>Spermatophyta</taxon>
        <taxon>Magnoliopsida</taxon>
        <taxon>eudicotyledons</taxon>
        <taxon>Gunneridae</taxon>
        <taxon>Pentapetalae</taxon>
        <taxon>asterids</taxon>
        <taxon>lamiids</taxon>
        <taxon>Solanales</taxon>
        <taxon>Solanaceae</taxon>
        <taxon>Solanoideae</taxon>
        <taxon>Solaneae</taxon>
        <taxon>Solanum</taxon>
    </lineage>
</organism>